<organism evidence="2 3">
    <name type="scientific">Monascus purpureus</name>
    <name type="common">Red mold</name>
    <name type="synonym">Monascus anka</name>
    <dbReference type="NCBI Taxonomy" id="5098"/>
    <lineage>
        <taxon>Eukaryota</taxon>
        <taxon>Fungi</taxon>
        <taxon>Dikarya</taxon>
        <taxon>Ascomycota</taxon>
        <taxon>Pezizomycotina</taxon>
        <taxon>Eurotiomycetes</taxon>
        <taxon>Eurotiomycetidae</taxon>
        <taxon>Eurotiales</taxon>
        <taxon>Aspergillaceae</taxon>
        <taxon>Monascus</taxon>
    </lineage>
</organism>
<dbReference type="PANTHER" id="PTHR40460:SF1">
    <property type="entry name" value="CSBD-LIKE DOMAIN-CONTAINING PROTEIN"/>
    <property type="match status" value="1"/>
</dbReference>
<dbReference type="OrthoDB" id="5309565at2759"/>
<reference evidence="2 3" key="1">
    <citation type="submission" date="2019-06" db="EMBL/GenBank/DDBJ databases">
        <title>Wine fermentation using esterase from Monascus purpureus.</title>
        <authorList>
            <person name="Geng C."/>
            <person name="Zhang Y."/>
        </authorList>
    </citation>
    <scope>NUCLEOTIDE SEQUENCE [LARGE SCALE GENOMIC DNA]</scope>
    <source>
        <strain evidence="2">HQ1</strain>
    </source>
</reference>
<dbReference type="AlphaFoldDB" id="A0A507R3T8"/>
<sequence>MSSGNKPSGTWDQTIGSSKESLGNLLGHENLRKSGQEQNATGKAQEAENMVSDWGEGVASRVMGALGSVGAAVKGDTEHQKRYSEMRDQGRDKQHATES</sequence>
<dbReference type="STRING" id="5098.A0A507R3T8"/>
<evidence type="ECO:0000313" key="2">
    <source>
        <dbReference type="EMBL" id="TQB75234.1"/>
    </source>
</evidence>
<accession>A0A507R3T8</accession>
<protein>
    <recommendedName>
        <fullName evidence="4">CsbD-like domain-containing protein</fullName>
    </recommendedName>
</protein>
<feature type="region of interest" description="Disordered" evidence="1">
    <location>
        <begin position="69"/>
        <end position="99"/>
    </location>
</feature>
<dbReference type="EMBL" id="VIFY01000022">
    <property type="protein sequence ID" value="TQB75234.1"/>
    <property type="molecule type" value="Genomic_DNA"/>
</dbReference>
<dbReference type="Proteomes" id="UP000319663">
    <property type="component" value="Unassembled WGS sequence"/>
</dbReference>
<name>A0A507R3T8_MONPU</name>
<feature type="compositionally biased region" description="Polar residues" evidence="1">
    <location>
        <begin position="1"/>
        <end position="21"/>
    </location>
</feature>
<feature type="compositionally biased region" description="Basic and acidic residues" evidence="1">
    <location>
        <begin position="75"/>
        <end position="99"/>
    </location>
</feature>
<feature type="region of interest" description="Disordered" evidence="1">
    <location>
        <begin position="1"/>
        <end position="25"/>
    </location>
</feature>
<gene>
    <name evidence="2" type="ORF">MPDQ_003487</name>
</gene>
<evidence type="ECO:0008006" key="4">
    <source>
        <dbReference type="Google" id="ProtNLM"/>
    </source>
</evidence>
<dbReference type="PANTHER" id="PTHR40460">
    <property type="entry name" value="CHROMOSOME 1, WHOLE GENOME SHOTGUN SEQUENCE"/>
    <property type="match status" value="1"/>
</dbReference>
<proteinExistence type="predicted"/>
<comment type="caution">
    <text evidence="2">The sequence shown here is derived from an EMBL/GenBank/DDBJ whole genome shotgun (WGS) entry which is preliminary data.</text>
</comment>
<evidence type="ECO:0000313" key="3">
    <source>
        <dbReference type="Proteomes" id="UP000319663"/>
    </source>
</evidence>
<keyword evidence="3" id="KW-1185">Reference proteome</keyword>
<dbReference type="SUPFAM" id="SSF69047">
    <property type="entry name" value="Hypothetical protein YjbJ"/>
    <property type="match status" value="1"/>
</dbReference>
<dbReference type="InterPro" id="IPR036629">
    <property type="entry name" value="YjbJ_sf"/>
</dbReference>
<evidence type="ECO:0000256" key="1">
    <source>
        <dbReference type="SAM" id="MobiDB-lite"/>
    </source>
</evidence>